<dbReference type="InterPro" id="IPR018247">
    <property type="entry name" value="EF_Hand_1_Ca_BS"/>
</dbReference>
<feature type="compositionally biased region" description="Gly residues" evidence="4">
    <location>
        <begin position="3506"/>
        <end position="3521"/>
    </location>
</feature>
<comment type="caution">
    <text evidence="6">The sequence shown here is derived from an EMBL/GenBank/DDBJ whole genome shotgun (WGS) entry which is preliminary data.</text>
</comment>
<evidence type="ECO:0000313" key="7">
    <source>
        <dbReference type="Proteomes" id="UP001165065"/>
    </source>
</evidence>
<feature type="region of interest" description="Disordered" evidence="4">
    <location>
        <begin position="526"/>
        <end position="568"/>
    </location>
</feature>
<feature type="region of interest" description="Disordered" evidence="4">
    <location>
        <begin position="3060"/>
        <end position="3089"/>
    </location>
</feature>
<evidence type="ECO:0000256" key="3">
    <source>
        <dbReference type="SAM" id="Coils"/>
    </source>
</evidence>
<dbReference type="InterPro" id="IPR051111">
    <property type="entry name" value="Ca-binding_regulatory"/>
</dbReference>
<dbReference type="GO" id="GO:0032588">
    <property type="term" value="C:trans-Golgi network membrane"/>
    <property type="evidence" value="ECO:0007669"/>
    <property type="project" value="TreeGrafter"/>
</dbReference>
<feature type="region of interest" description="Disordered" evidence="4">
    <location>
        <begin position="917"/>
        <end position="939"/>
    </location>
</feature>
<organism evidence="6 7">
    <name type="scientific">Triparma columacea</name>
    <dbReference type="NCBI Taxonomy" id="722753"/>
    <lineage>
        <taxon>Eukaryota</taxon>
        <taxon>Sar</taxon>
        <taxon>Stramenopiles</taxon>
        <taxon>Ochrophyta</taxon>
        <taxon>Bolidophyceae</taxon>
        <taxon>Parmales</taxon>
        <taxon>Triparmaceae</taxon>
        <taxon>Triparma</taxon>
    </lineage>
</organism>
<dbReference type="Proteomes" id="UP001165065">
    <property type="component" value="Unassembled WGS sequence"/>
</dbReference>
<dbReference type="PROSITE" id="PS50222">
    <property type="entry name" value="EF_HAND_2"/>
    <property type="match status" value="2"/>
</dbReference>
<reference evidence="7" key="1">
    <citation type="journal article" date="2023" name="Commun. Biol.">
        <title>Genome analysis of Parmales, the sister group of diatoms, reveals the evolutionary specialization of diatoms from phago-mixotrophs to photoautotrophs.</title>
        <authorList>
            <person name="Ban H."/>
            <person name="Sato S."/>
            <person name="Yoshikawa S."/>
            <person name="Yamada K."/>
            <person name="Nakamura Y."/>
            <person name="Ichinomiya M."/>
            <person name="Sato N."/>
            <person name="Blanc-Mathieu R."/>
            <person name="Endo H."/>
            <person name="Kuwata A."/>
            <person name="Ogata H."/>
        </authorList>
    </citation>
    <scope>NUCLEOTIDE SEQUENCE [LARGE SCALE GENOMIC DNA]</scope>
</reference>
<dbReference type="Pfam" id="PF13499">
    <property type="entry name" value="EF-hand_7"/>
    <property type="match status" value="1"/>
</dbReference>
<feature type="region of interest" description="Disordered" evidence="4">
    <location>
        <begin position="972"/>
        <end position="1025"/>
    </location>
</feature>
<feature type="domain" description="EF-hand" evidence="5">
    <location>
        <begin position="3404"/>
        <end position="3439"/>
    </location>
</feature>
<dbReference type="SUPFAM" id="SSF47473">
    <property type="entry name" value="EF-hand"/>
    <property type="match status" value="1"/>
</dbReference>
<evidence type="ECO:0000313" key="6">
    <source>
        <dbReference type="EMBL" id="GMI47136.1"/>
    </source>
</evidence>
<feature type="region of interest" description="Disordered" evidence="4">
    <location>
        <begin position="3502"/>
        <end position="3530"/>
    </location>
</feature>
<dbReference type="CDD" id="cd00051">
    <property type="entry name" value="EFh"/>
    <property type="match status" value="1"/>
</dbReference>
<feature type="region of interest" description="Disordered" evidence="4">
    <location>
        <begin position="2711"/>
        <end position="2730"/>
    </location>
</feature>
<protein>
    <recommendedName>
        <fullName evidence="5">EF-hand domain-containing protein</fullName>
    </recommendedName>
</protein>
<dbReference type="PROSITE" id="PS00018">
    <property type="entry name" value="EF_HAND_1"/>
    <property type="match status" value="2"/>
</dbReference>
<dbReference type="PANTHER" id="PTHR46311">
    <property type="entry name" value="CALCIUM-BINDING PROTEIN 8-RELATED"/>
    <property type="match status" value="1"/>
</dbReference>
<dbReference type="InterPro" id="IPR011992">
    <property type="entry name" value="EF-hand-dom_pair"/>
</dbReference>
<feature type="compositionally biased region" description="Acidic residues" evidence="4">
    <location>
        <begin position="3060"/>
        <end position="3072"/>
    </location>
</feature>
<feature type="coiled-coil region" evidence="3">
    <location>
        <begin position="1529"/>
        <end position="1556"/>
    </location>
</feature>
<dbReference type="PANTHER" id="PTHR46311:SF5">
    <property type="entry name" value="EF-HAND DOMAIN-CONTAINING PROTEIN"/>
    <property type="match status" value="1"/>
</dbReference>
<proteinExistence type="predicted"/>
<sequence>MPVQKYAVPPKNDPILDFSKSAPLLTKARQGLRTELKTAEKRKNEEIQKLATAKSSYIRERLNKQMATHTFNVDRFSGGVVHYTESIADRLKFIQRIQDDDRKRTTEFEIQKGKQTYEEAEKYVFEYKKAAHLTEPREVIEKADIDREEKLYKEAARIITESKEFEEYEGAHVGHVHMPPKTPFQIESHKNSKAYIKKTQKKEDAHQSVMNAKAAATKLYEDADAAEGKVRALALNLDKTGNSMSFEARIASRKKMLALKDEADFLREQATVAVDKADQMAKDAMEIIYADTVQPLDFEEMEGIVEPRIEAWVLCRPVKSGGLGKVFYGSFTGGEKPPTKDWIAVDEEGEEKPNLTFKPPPERIMKERLLGLKAKEKARKEALESGGLFSSEELPPTAPAGGNKTVLSWMISGCAIPECNGRYIECGVAHQTFKYQNEEGVLLIKTILKESPDLNITAATCNVGGVAGHDADLARKLTRIISLPDSEIEGSDLDKNPYNWGRDFNSISRAGLSMITLGLKEKLRRKQEQKAEAERQAERDFNKTLREAGDALDSHGKDSSEDVMVEKKKKQVDRELTSLFPANQTFQANDHDIHLMVPGADRVIDVNPNAVPPLCRAWVLLSCPKSHQHCKHRHYFCSLEEKRFGVEWRQTKDTQAEMAVLKCIAAREVLLNQINLESERSSSQYFADSEVGVQEKHVRVLLTLMDRLRLVTVQTCESIIVWREAAEHQARLREDEETKAKRQKWVVTIAFTGKRLYEASPAYRSNVKRFRRDKEFPKHANDVRYLGVFNSKVEAARAYDAAMHQEAVKQGTTASRMPEKRFVLRSCGKHYAVESVTSPKYRPCEQCIAKKYDGPSEYTAAYIWNGENYLLKMASDTEFLQKNEALRQWLGDDFEFEGNPLMLAKGVDSYVSLADEGDESYPETPLGVPPTPSTAQSVRPIEPDTINPSEFEATKVQEQINTLRGTSAPFTFSKNGGWDEGADGVGNVSPRPSTTKGDIDSVTKLAPRAPTPQGTTQRKSFGTPSSAITKFGGGVATWGGKATLGSKFAVEMPFHPSSETGFLGGAEEKKEIDGSPGSPQEKQRNEKRFFEVLEISRVASSWKQIHAEQVLNELLHHDHGGGEEALQSKHALGHLINSAPKTRHGKLKELKGGAKTVSVMAVYKEKGAILAMEQQRAPLAHRSDQIWCRSDVGEWAGMQKTGTNIRSFDFQVKMKAEGKKKQAERVKVGALLRKEVLKDISEVNIDLIKDLIVKALELKGSRLKLDVETAEIFLKKYDLWSKKALMIARVIRGFLGRVKYNVRAKLVAKKFRERMRFFKAVSSVSRSTVTDFIAKGSHKAARHITRPRHSTVQVMDGEYWLVALYSLEHRDYVHRSEDYKHQHQTPETKGERPKFTFDTETKTFKFYQGPHVVQRKRTPERLLVKAYTGVTGECLTMTIDSSTLRNKLHEQEICKLHPASEQVSKACKLEEIEIDKTLRYGDPRRDRENVGLREREYWEPIREARLCKRIADDAVAASTRIDEQATIALDKMMRYKKIEEEKRQELERSYMEYEEMAGRVVSDYEEWQEAIRETKKSLEFSDIALKKEMDLTQPDWSQSYDPFENGNNWKMIVKKREMERRSKGSLARAGKARSKLFNAYFVLEGWKGKAVNAIWSYETAVEKARQLKEASDYASRMSTIALDMADEVVHRIVSMLTIRVKPSIPISRGLLWVDRVWALSHTPKARVQKKCLKNWNVIARETRTVYEPPRKFVAVRTKGRYVVTILHDQLTGYILIRAWCAGGGNGKNETPVDIPVAPDEVIEILHEQGRGDLTQPLVVKKGEMGYFNFRAIKAERRMEISRVVMGCLRLDTFRNSLTVGQLNFARVRAKLFKTLYTTIWWTDVLRGRTTGKGSKVYQEARKVGGRLVHIGVYENWGDLLFEAYDSRTGNVYTHHATLAQVTNCIRHNHAALAGYLTSVRVNRYTASVMGVILDRLDFYLPGEEGTDGIRKFWRTEMWNEQPRLSLNPRFEDGFRGPVFEMNRRISGRTVVAKVYKNSRGDLRVVVSKGRHGVEHSRYHGNDLALIVDKVALRRIVRLQPELLKPRNIVDLYKFVFDKLDLVESDAECLVKQDAYQTALERERTGKDRMEEALKNHTKWAKLTRAPVLRELEKIVHAREDAEVQSGYTLMMKSDIEEDDQFEVVNESSWSSSNGRNFTCRICVTDNKEFVMSVRKESKIEMYGRWEGRERTEMAREDVASKAARDTEKNIKDTAAVHYLHRMREKAVCRGLLAEMKAVRRCDNLKDKYVDVLREKMAKKRSDMVLNARAVCRDWASRLEMDKGGELVITEDTQGGKIWQQRSFTHHGVSEVWKYGKETSALREGRLPFGVQDNDAFLDVGTRRLRRKQAEWKLGKKRFLGAGFVVKQSRARVMFKWRVGKKVKRIQPSKRGLVEREVVVKPRIRRFGDRFLTVWGEVRKWAKDQSKVEIAYLAYDPDNSSCVGVAIRGAPGFVNSLAKGANGGKDGMGVEKFEGEVKSFVDGVCDLTCLRASIAMNRRTARAELAEFRKKAHENDERTLLRKVILRMLNKKTSVAFSHWVGVLRSEKQSSQAANVVEIPVKIEEKCKVMNVGMKKWTDEIRKSVGVSEGEEMGMVSRNKAIYFFDKKAKGEGKKMNTKAVQFAMSGDDDGKGGAVELYGKVVWAKLHGYEAMRALLQWDARIVQAKIEGNERKHQQQEEHEITRSKKRSEFIKSTKSRAEKLLPHLKRACAVRECGEAQRRGDSMLTYIHALRNKAEKESYPSDRADPFQRPEDPGEYADELKRGEKAFQRTDVLRPWWLWSVCLRVHAQRCEVGHGGCSVPFCGKARRAAAEKMEGLNEEEREDAKDDIIWKVVGECQVKWHEGMEEVEHTKKVALGIPEPMDPWERKQYMIRQLRNTGRMLKGMFGARDSAAARREMAGKDGVPGWVRGLEEERNLESMHLLVPDRRALGEAMGEGWDDDKEADEVGEDDWDLEEGDKVVAKVRSAVKVPKEVVGMLLGATNGSSMKRVMEESYLGDKALYEWLMSRLTLGVLGGMGEDEEAKEGEEGTNEMEQQGEKNKEEGGKFGGKLKGLLGKAKSKGASMLGGVMSAATGGDGSQSLGGMSLAGSVNTTLLANATRKSQLTKGLGELRFSMEHCRSVARVSGNVYVFSIKQESGDRGGKVNVDQKTMTREELLDQKNPPLVVTCMDPMTSGSYVFHLKQSIIEGSPLFKGKEHLFGLGERPLLARFVSQAAGRLFAVEEREGRKQLVIQGETNSDKLRLKMQSQNETLLKLLAYQQVLESKKRKLQNECRVLRLEEYRVKMARKREASQRSMLVRSVREWQGMHKEDVCALAIRPYLTCDDKLLTEIRVAFEVFDLDGNGTISHQEFQALVFELGEVMTEKELAVALAKIDLDGNGVVQFHEFATWWVTKPSAGEGRRDTQEYKMLALKLKMLKRAKGVAARISFASLGGGGKKAKMKKAKKDMLTPLQLSRVDEDGKKGGGGGWGMGKLFGGGGGKKDRPGTV</sequence>
<keyword evidence="7" id="KW-1185">Reference proteome</keyword>
<feature type="compositionally biased region" description="Polar residues" evidence="4">
    <location>
        <begin position="1012"/>
        <end position="1025"/>
    </location>
</feature>
<dbReference type="SMART" id="SM00054">
    <property type="entry name" value="EFh"/>
    <property type="match status" value="2"/>
</dbReference>
<dbReference type="InterPro" id="IPR002048">
    <property type="entry name" value="EF_hand_dom"/>
</dbReference>
<gene>
    <name evidence="6" type="ORF">TrCOL_g5312</name>
</gene>
<feature type="region of interest" description="Disordered" evidence="4">
    <location>
        <begin position="2777"/>
        <end position="2797"/>
    </location>
</feature>
<keyword evidence="3" id="KW-0175">Coiled coil</keyword>
<evidence type="ECO:0000256" key="4">
    <source>
        <dbReference type="SAM" id="MobiDB-lite"/>
    </source>
</evidence>
<accession>A0A9W7GLW1</accession>
<dbReference type="OrthoDB" id="190203at2759"/>
<feature type="domain" description="EF-hand" evidence="5">
    <location>
        <begin position="3368"/>
        <end position="3403"/>
    </location>
</feature>
<evidence type="ECO:0000259" key="5">
    <source>
        <dbReference type="PROSITE" id="PS50222"/>
    </source>
</evidence>
<feature type="compositionally biased region" description="Basic and acidic residues" evidence="4">
    <location>
        <begin position="3077"/>
        <end position="3086"/>
    </location>
</feature>
<keyword evidence="1" id="KW-0677">Repeat</keyword>
<dbReference type="GO" id="GO:0005509">
    <property type="term" value="F:calcium ion binding"/>
    <property type="evidence" value="ECO:0007669"/>
    <property type="project" value="InterPro"/>
</dbReference>
<keyword evidence="2" id="KW-0106">Calcium</keyword>
<name>A0A9W7GLW1_9STRA</name>
<evidence type="ECO:0000256" key="1">
    <source>
        <dbReference type="ARBA" id="ARBA00022737"/>
    </source>
</evidence>
<dbReference type="EMBL" id="BRYA01000331">
    <property type="protein sequence ID" value="GMI47136.1"/>
    <property type="molecule type" value="Genomic_DNA"/>
</dbReference>
<evidence type="ECO:0000256" key="2">
    <source>
        <dbReference type="ARBA" id="ARBA00022837"/>
    </source>
</evidence>
<feature type="coiled-coil region" evidence="3">
    <location>
        <begin position="29"/>
        <end position="56"/>
    </location>
</feature>
<dbReference type="Gene3D" id="1.10.238.10">
    <property type="entry name" value="EF-hand"/>
    <property type="match status" value="1"/>
</dbReference>